<evidence type="ECO:0000313" key="1">
    <source>
        <dbReference type="EMBL" id="MEE2057445.1"/>
    </source>
</evidence>
<name>A0ABU7L7D4_9NOCA</name>
<dbReference type="RefSeq" id="WP_330132707.1">
    <property type="nucleotide sequence ID" value="NZ_JAUTXY010000003.1"/>
</dbReference>
<reference evidence="1 2" key="1">
    <citation type="submission" date="2023-07" db="EMBL/GenBank/DDBJ databases">
        <authorList>
            <person name="Girao M."/>
            <person name="Carvalho M.F."/>
        </authorList>
    </citation>
    <scope>NUCLEOTIDE SEQUENCE [LARGE SCALE GENOMIC DNA]</scope>
    <source>
        <strain evidence="1 2">YIM65754</strain>
    </source>
</reference>
<dbReference type="InterPro" id="IPR022536">
    <property type="entry name" value="EspC"/>
</dbReference>
<protein>
    <submittedName>
        <fullName evidence="1">Type VII secretion target</fullName>
    </submittedName>
</protein>
<evidence type="ECO:0000313" key="2">
    <source>
        <dbReference type="Proteomes" id="UP001336020"/>
    </source>
</evidence>
<gene>
    <name evidence="1" type="ORF">Q7514_07870</name>
</gene>
<dbReference type="Proteomes" id="UP001336020">
    <property type="component" value="Unassembled WGS sequence"/>
</dbReference>
<comment type="caution">
    <text evidence="1">The sequence shown here is derived from an EMBL/GenBank/DDBJ whole genome shotgun (WGS) entry which is preliminary data.</text>
</comment>
<sequence length="119" mass="12494">MPHPQTDADTLEADTEVIAGFGRVAAALAEQIDQAALETRTTDPIGLTPLLGPVGADFLAAFTAAYNGHSRELDRIREVLSGMGTTATLTAAAYERTERETTAALRGIVVGLEIREAGL</sequence>
<keyword evidence="2" id="KW-1185">Reference proteome</keyword>
<proteinExistence type="predicted"/>
<organism evidence="1 2">
    <name type="scientific">Rhodococcus artemisiae</name>
    <dbReference type="NCBI Taxonomy" id="714159"/>
    <lineage>
        <taxon>Bacteria</taxon>
        <taxon>Bacillati</taxon>
        <taxon>Actinomycetota</taxon>
        <taxon>Actinomycetes</taxon>
        <taxon>Mycobacteriales</taxon>
        <taxon>Nocardiaceae</taxon>
        <taxon>Rhodococcus</taxon>
    </lineage>
</organism>
<dbReference type="EMBL" id="JAUTXY010000003">
    <property type="protein sequence ID" value="MEE2057445.1"/>
    <property type="molecule type" value="Genomic_DNA"/>
</dbReference>
<dbReference type="Pfam" id="PF10824">
    <property type="entry name" value="T7SS_ESX_EspC"/>
    <property type="match status" value="1"/>
</dbReference>
<accession>A0ABU7L7D4</accession>